<gene>
    <name evidence="9" type="ORF">ELX58_03855</name>
</gene>
<dbReference type="KEGG" id="lji:ELX58_03855"/>
<feature type="transmembrane region" description="Helical" evidence="7">
    <location>
        <begin position="91"/>
        <end position="108"/>
    </location>
</feature>
<dbReference type="OrthoDB" id="34284at2"/>
<comment type="similarity">
    <text evidence="2">Belongs to the EamA transporter family.</text>
</comment>
<feature type="transmembrane region" description="Helical" evidence="7">
    <location>
        <begin position="292"/>
        <end position="311"/>
    </location>
</feature>
<keyword evidence="10" id="KW-1185">Reference proteome</keyword>
<protein>
    <submittedName>
        <fullName evidence="9">DMT family transporter</fullName>
    </submittedName>
</protein>
<dbReference type="AlphaFoldDB" id="A0A4P6ZKI4"/>
<feature type="transmembrane region" description="Helical" evidence="7">
    <location>
        <begin position="29"/>
        <end position="49"/>
    </location>
</feature>
<dbReference type="InterPro" id="IPR000620">
    <property type="entry name" value="EamA_dom"/>
</dbReference>
<proteinExistence type="inferred from homology"/>
<feature type="transmembrane region" description="Helical" evidence="7">
    <location>
        <begin position="149"/>
        <end position="167"/>
    </location>
</feature>
<dbReference type="PANTHER" id="PTHR42920">
    <property type="entry name" value="OS03G0707200 PROTEIN-RELATED"/>
    <property type="match status" value="1"/>
</dbReference>
<dbReference type="Proteomes" id="UP000294321">
    <property type="component" value="Chromosome"/>
</dbReference>
<evidence type="ECO:0000313" key="10">
    <source>
        <dbReference type="Proteomes" id="UP000294321"/>
    </source>
</evidence>
<dbReference type="InterPro" id="IPR051258">
    <property type="entry name" value="Diverse_Substrate_Transporter"/>
</dbReference>
<reference evidence="10" key="1">
    <citation type="submission" date="2018-12" db="EMBL/GenBank/DDBJ databases">
        <title>A new species of lactobacillus.</title>
        <authorList>
            <person name="Jian Y."/>
            <person name="Xin L."/>
            <person name="Hong Z.J."/>
            <person name="Ming L.Z."/>
            <person name="Hong X.Z."/>
        </authorList>
    </citation>
    <scope>NUCLEOTIDE SEQUENCE [LARGE SCALE GENOMIC DNA]</scope>
    <source>
        <strain evidence="10">HSLZ-75</strain>
    </source>
</reference>
<feature type="transmembrane region" description="Helical" evidence="7">
    <location>
        <begin position="120"/>
        <end position="140"/>
    </location>
</feature>
<organism evidence="9 10">
    <name type="scientific">Acetilactobacillus jinshanensis</name>
    <dbReference type="NCBI Taxonomy" id="1720083"/>
    <lineage>
        <taxon>Bacteria</taxon>
        <taxon>Bacillati</taxon>
        <taxon>Bacillota</taxon>
        <taxon>Bacilli</taxon>
        <taxon>Lactobacillales</taxon>
        <taxon>Lactobacillaceae</taxon>
        <taxon>Acetilactobacillus</taxon>
    </lineage>
</organism>
<dbReference type="Pfam" id="PF00892">
    <property type="entry name" value="EamA"/>
    <property type="match status" value="2"/>
</dbReference>
<keyword evidence="6 7" id="KW-0472">Membrane</keyword>
<evidence type="ECO:0000256" key="4">
    <source>
        <dbReference type="ARBA" id="ARBA00022692"/>
    </source>
</evidence>
<evidence type="ECO:0000256" key="2">
    <source>
        <dbReference type="ARBA" id="ARBA00007362"/>
    </source>
</evidence>
<evidence type="ECO:0000256" key="1">
    <source>
        <dbReference type="ARBA" id="ARBA00004651"/>
    </source>
</evidence>
<feature type="transmembrane region" description="Helical" evidence="7">
    <location>
        <begin position="238"/>
        <end position="257"/>
    </location>
</feature>
<sequence length="313" mass="34651">MCDIIKVKSKQRRQKRNAKRRDTVGKAKLSGITCLLAASAIWGGMFVAVKGVVGIIPPMELVWLRYLIATICLLAYAWYHHVKWHWNTKQLLLCVLVGLFGYNISLVTQETGTMLSNAQMGAVVTTSMPLFTVALAWIFLREKIRWQQMLAVLMATAGVLIIVGNNMAQHQSLNGIIMLLISSLAWAIASLIFEKMSGFYSNLQVTIICCFLTFLALTPWTAEHWSVFHGVNFLSPKIFLSLLFIGAITTALACLLWNKGILIMGADTAGIFYLTQPIVGTLLGWLCLGEQVSMAFGIGTVVIISSILMYLKK</sequence>
<feature type="transmembrane region" description="Helical" evidence="7">
    <location>
        <begin position="61"/>
        <end position="79"/>
    </location>
</feature>
<keyword evidence="5 7" id="KW-1133">Transmembrane helix</keyword>
<evidence type="ECO:0000256" key="7">
    <source>
        <dbReference type="SAM" id="Phobius"/>
    </source>
</evidence>
<evidence type="ECO:0000313" key="9">
    <source>
        <dbReference type="EMBL" id="QBP18285.1"/>
    </source>
</evidence>
<feature type="domain" description="EamA" evidence="8">
    <location>
        <begin position="174"/>
        <end position="310"/>
    </location>
</feature>
<dbReference type="GO" id="GO:0005886">
    <property type="term" value="C:plasma membrane"/>
    <property type="evidence" value="ECO:0007669"/>
    <property type="project" value="UniProtKB-SubCell"/>
</dbReference>
<dbReference type="EMBL" id="CP034726">
    <property type="protein sequence ID" value="QBP18285.1"/>
    <property type="molecule type" value="Genomic_DNA"/>
</dbReference>
<dbReference type="PANTHER" id="PTHR42920:SF15">
    <property type="entry name" value="MEMBRANE PROTEIN"/>
    <property type="match status" value="1"/>
</dbReference>
<feature type="domain" description="EamA" evidence="8">
    <location>
        <begin position="30"/>
        <end position="163"/>
    </location>
</feature>
<evidence type="ECO:0000256" key="3">
    <source>
        <dbReference type="ARBA" id="ARBA00022475"/>
    </source>
</evidence>
<comment type="subcellular location">
    <subcellularLocation>
        <location evidence="1">Cell membrane</location>
        <topology evidence="1">Multi-pass membrane protein</topology>
    </subcellularLocation>
</comment>
<feature type="transmembrane region" description="Helical" evidence="7">
    <location>
        <begin position="200"/>
        <end position="218"/>
    </location>
</feature>
<name>A0A4P6ZKI4_9LACO</name>
<dbReference type="RefSeq" id="WP_133441844.1">
    <property type="nucleotide sequence ID" value="NZ_CP034726.1"/>
</dbReference>
<dbReference type="SUPFAM" id="SSF103481">
    <property type="entry name" value="Multidrug resistance efflux transporter EmrE"/>
    <property type="match status" value="2"/>
</dbReference>
<keyword evidence="3" id="KW-1003">Cell membrane</keyword>
<feature type="transmembrane region" description="Helical" evidence="7">
    <location>
        <begin position="173"/>
        <end position="193"/>
    </location>
</feature>
<evidence type="ECO:0000256" key="5">
    <source>
        <dbReference type="ARBA" id="ARBA00022989"/>
    </source>
</evidence>
<accession>A0A4P6ZKI4</accession>
<dbReference type="InterPro" id="IPR037185">
    <property type="entry name" value="EmrE-like"/>
</dbReference>
<feature type="transmembrane region" description="Helical" evidence="7">
    <location>
        <begin position="269"/>
        <end position="286"/>
    </location>
</feature>
<evidence type="ECO:0000259" key="8">
    <source>
        <dbReference type="Pfam" id="PF00892"/>
    </source>
</evidence>
<evidence type="ECO:0000256" key="6">
    <source>
        <dbReference type="ARBA" id="ARBA00023136"/>
    </source>
</evidence>
<keyword evidence="4 7" id="KW-0812">Transmembrane</keyword>